<sequence>MIASTSAQSELSCDTIKPLGECTIDQGPEPQDLQDVYLRVPDKDEDWYYPPKSRWIIKSHPHPTRTITETDDLWPKWIWHDCGDGYVCLESARFPDYYLYVNYRSGGQFGCVRHYRNPQSSPKLKIISQNKTSDGFLTEFAYKDGEGYQNYGIKAIVHIPPRCEGYKRLAVYNNPGPGNFSFRYTINTGMTKTATTSITTSYSLSFNIDTMINVKKFIIGASLGGSFSQSWTYEQSASSMELEAHQIFSSVPPGKKTVIWQKVATYGLYEWLSSIFVPCTSKL</sequence>
<dbReference type="Gene3D" id="2.170.15.10">
    <property type="entry name" value="Proaerolysin, chain A, domain 3"/>
    <property type="match status" value="1"/>
</dbReference>
<dbReference type="EMBL" id="JAWZYT010000544">
    <property type="protein sequence ID" value="KAK4322016.1"/>
    <property type="molecule type" value="Genomic_DNA"/>
</dbReference>
<proteinExistence type="predicted"/>
<evidence type="ECO:0000313" key="1">
    <source>
        <dbReference type="EMBL" id="KAK4322016.1"/>
    </source>
</evidence>
<name>A0AAE1Q952_9EUCA</name>
<comment type="caution">
    <text evidence="1">The sequence shown here is derived from an EMBL/GenBank/DDBJ whole genome shotgun (WGS) entry which is preliminary data.</text>
</comment>
<dbReference type="Proteomes" id="UP001292094">
    <property type="component" value="Unassembled WGS sequence"/>
</dbReference>
<evidence type="ECO:0000313" key="2">
    <source>
        <dbReference type="Proteomes" id="UP001292094"/>
    </source>
</evidence>
<keyword evidence="2" id="KW-1185">Reference proteome</keyword>
<dbReference type="AlphaFoldDB" id="A0AAE1Q952"/>
<protein>
    <submittedName>
        <fullName evidence="1">Uncharacterized protein</fullName>
    </submittedName>
</protein>
<accession>A0AAE1Q952</accession>
<gene>
    <name evidence="1" type="ORF">Pmani_007218</name>
</gene>
<reference evidence="1" key="1">
    <citation type="submission" date="2023-11" db="EMBL/GenBank/DDBJ databases">
        <title>Genome assemblies of two species of porcelain crab, Petrolisthes cinctipes and Petrolisthes manimaculis (Anomura: Porcellanidae).</title>
        <authorList>
            <person name="Angst P."/>
        </authorList>
    </citation>
    <scope>NUCLEOTIDE SEQUENCE</scope>
    <source>
        <strain evidence="1">PB745_02</strain>
        <tissue evidence="1">Gill</tissue>
    </source>
</reference>
<organism evidence="1 2">
    <name type="scientific">Petrolisthes manimaculis</name>
    <dbReference type="NCBI Taxonomy" id="1843537"/>
    <lineage>
        <taxon>Eukaryota</taxon>
        <taxon>Metazoa</taxon>
        <taxon>Ecdysozoa</taxon>
        <taxon>Arthropoda</taxon>
        <taxon>Crustacea</taxon>
        <taxon>Multicrustacea</taxon>
        <taxon>Malacostraca</taxon>
        <taxon>Eumalacostraca</taxon>
        <taxon>Eucarida</taxon>
        <taxon>Decapoda</taxon>
        <taxon>Pleocyemata</taxon>
        <taxon>Anomura</taxon>
        <taxon>Galatheoidea</taxon>
        <taxon>Porcellanidae</taxon>
        <taxon>Petrolisthes</taxon>
    </lineage>
</organism>